<proteinExistence type="predicted"/>
<evidence type="ECO:0000313" key="6">
    <source>
        <dbReference type="EMBL" id="KAG6476839.1"/>
    </source>
</evidence>
<dbReference type="GO" id="GO:0043625">
    <property type="term" value="C:delta DNA polymerase complex"/>
    <property type="evidence" value="ECO:0007669"/>
    <property type="project" value="InterPro"/>
</dbReference>
<dbReference type="GO" id="GO:0006271">
    <property type="term" value="P:DNA strand elongation involved in DNA replication"/>
    <property type="evidence" value="ECO:0007669"/>
    <property type="project" value="TreeGrafter"/>
</dbReference>
<evidence type="ECO:0000313" key="7">
    <source>
        <dbReference type="Proteomes" id="UP000734854"/>
    </source>
</evidence>
<keyword evidence="4" id="KW-0539">Nucleus</keyword>
<name>A0A8J5EY67_ZINOF</name>
<dbReference type="PANTHER" id="PTHR17598:SF13">
    <property type="entry name" value="DNA POLYMERASE DELTA SUBUNIT 3"/>
    <property type="match status" value="1"/>
</dbReference>
<evidence type="ECO:0000256" key="3">
    <source>
        <dbReference type="ARBA" id="ARBA00022705"/>
    </source>
</evidence>
<dbReference type="EMBL" id="JACMSC010000018">
    <property type="protein sequence ID" value="KAG6476839.1"/>
    <property type="molecule type" value="Genomic_DNA"/>
</dbReference>
<gene>
    <name evidence="6" type="ORF">ZIOFF_066087</name>
</gene>
<keyword evidence="7" id="KW-1185">Reference proteome</keyword>
<dbReference type="PANTHER" id="PTHR17598">
    <property type="entry name" value="DNA POLYMERASE DELTA SUBUNIT 3"/>
    <property type="match status" value="1"/>
</dbReference>
<dbReference type="InterPro" id="IPR019038">
    <property type="entry name" value="POLD3"/>
</dbReference>
<organism evidence="6 7">
    <name type="scientific">Zingiber officinale</name>
    <name type="common">Ginger</name>
    <name type="synonym">Amomum zingiber</name>
    <dbReference type="NCBI Taxonomy" id="94328"/>
    <lineage>
        <taxon>Eukaryota</taxon>
        <taxon>Viridiplantae</taxon>
        <taxon>Streptophyta</taxon>
        <taxon>Embryophyta</taxon>
        <taxon>Tracheophyta</taxon>
        <taxon>Spermatophyta</taxon>
        <taxon>Magnoliopsida</taxon>
        <taxon>Liliopsida</taxon>
        <taxon>Zingiberales</taxon>
        <taxon>Zingiberaceae</taxon>
        <taxon>Zingiber</taxon>
    </lineage>
</organism>
<comment type="caution">
    <text evidence="6">The sequence shown here is derived from an EMBL/GenBank/DDBJ whole genome shotgun (WGS) entry which is preliminary data.</text>
</comment>
<feature type="compositionally biased region" description="Polar residues" evidence="5">
    <location>
        <begin position="152"/>
        <end position="165"/>
    </location>
</feature>
<evidence type="ECO:0000256" key="1">
    <source>
        <dbReference type="ARBA" id="ARBA00004123"/>
    </source>
</evidence>
<feature type="region of interest" description="Disordered" evidence="5">
    <location>
        <begin position="144"/>
        <end position="170"/>
    </location>
</feature>
<feature type="region of interest" description="Disordered" evidence="5">
    <location>
        <begin position="279"/>
        <end position="341"/>
    </location>
</feature>
<protein>
    <recommendedName>
        <fullName evidence="2">DNA polymerase delta subunit 3</fullName>
    </recommendedName>
</protein>
<keyword evidence="3" id="KW-0235">DNA replication</keyword>
<evidence type="ECO:0000256" key="4">
    <source>
        <dbReference type="ARBA" id="ARBA00023242"/>
    </source>
</evidence>
<evidence type="ECO:0000256" key="5">
    <source>
        <dbReference type="SAM" id="MobiDB-lite"/>
    </source>
</evidence>
<feature type="region of interest" description="Disordered" evidence="5">
    <location>
        <begin position="368"/>
        <end position="391"/>
    </location>
</feature>
<dbReference type="FunFam" id="3.90.1030.20:FF:000002">
    <property type="entry name" value="DNA polymerase delta subunit"/>
    <property type="match status" value="1"/>
</dbReference>
<feature type="compositionally biased region" description="Acidic residues" evidence="5">
    <location>
        <begin position="309"/>
        <end position="318"/>
    </location>
</feature>
<dbReference type="Pfam" id="PF09507">
    <property type="entry name" value="CDC27"/>
    <property type="match status" value="2"/>
</dbReference>
<dbReference type="AlphaFoldDB" id="A0A8J5EY67"/>
<accession>A0A8J5EY67</accession>
<dbReference type="InterPro" id="IPR041913">
    <property type="entry name" value="POLD3_sf"/>
</dbReference>
<dbReference type="GO" id="GO:1904161">
    <property type="term" value="P:DNA synthesis involved in UV-damage excision repair"/>
    <property type="evidence" value="ECO:0007669"/>
    <property type="project" value="TreeGrafter"/>
</dbReference>
<dbReference type="GO" id="GO:0006297">
    <property type="term" value="P:nucleotide-excision repair, DNA gap filling"/>
    <property type="evidence" value="ECO:0007669"/>
    <property type="project" value="TreeGrafter"/>
</dbReference>
<feature type="region of interest" description="Disordered" evidence="5">
    <location>
        <begin position="448"/>
        <end position="498"/>
    </location>
</feature>
<dbReference type="GO" id="GO:0003887">
    <property type="term" value="F:DNA-directed DNA polymerase activity"/>
    <property type="evidence" value="ECO:0007669"/>
    <property type="project" value="TreeGrafter"/>
</dbReference>
<dbReference type="Proteomes" id="UP000734854">
    <property type="component" value="Unassembled WGS sequence"/>
</dbReference>
<evidence type="ECO:0000256" key="2">
    <source>
        <dbReference type="ARBA" id="ARBA00017589"/>
    </source>
</evidence>
<sequence length="652" mass="71136">MTAAGTLDLFPQVQTLVLDKLQVVSYKWLSRNFSVSSNDAKRLLQEFVEKHCDELEVIYTVSGWSKNDPQTYCVKLASKHKLQVIWNAEFVQSEELFSHPSTEENCLRDNRQGNLFCLPLFSAISNQAVKRTIDRNYVAAAAPRPKNGMAESKTTSSMKVQSVQPLQHGMPEKSSIRNVMQAATVSSGQNEINSLHASTKATEPDIVKEAIHGGNSSKTKGQNEKGSSGTTGSLASLWTNASTKSKTAAAAAATEITINAPNAAATAEAQICAQEALDAASSEDEADTTIFRRDTNGSSGRKRRVVLDTSDDDDEDENVVSLAPPDLPKSKHVADSCPTNGSFLETRKSNIEELKGDVLKETQDIMEKKEPLPLSNGDKSGSITAGGISLKPKINCHSQEEADWNKKDELPQSTSSLPKRRKVLKTRIDDRGREVTEVVWEGETLDNKKSDKDISTGDAANRPPVVNKAQAPGKVAPTHPGGKNASKKSGKGGPKDAKQGNILSFFKKTISKVNGDLAHLECPSSPERIIHHSQLPRSLYLNLLHTTAYVHHRHGHDMATIFLRHSPDLRLKLEAFLFFLFLLLCTSDVSSTRPRPAASLSPEEAAPLQAQQLIMAEAAADAFHVFVRNNRIPPSGPSNKGHSAPRRHLLYL</sequence>
<feature type="region of interest" description="Disordered" evidence="5">
    <location>
        <begin position="211"/>
        <end position="234"/>
    </location>
</feature>
<comment type="subcellular location">
    <subcellularLocation>
        <location evidence="1">Nucleus</location>
    </subcellularLocation>
</comment>
<dbReference type="Gene3D" id="3.90.1030.20">
    <property type="entry name" value="DNA polymerase delta, p66 (Cdc27) subunit, wHTH domain"/>
    <property type="match status" value="1"/>
</dbReference>
<reference evidence="6 7" key="1">
    <citation type="submission" date="2020-08" db="EMBL/GenBank/DDBJ databases">
        <title>Plant Genome Project.</title>
        <authorList>
            <person name="Zhang R.-G."/>
        </authorList>
    </citation>
    <scope>NUCLEOTIDE SEQUENCE [LARGE SCALE GENOMIC DNA]</scope>
    <source>
        <tissue evidence="6">Rhizome</tissue>
    </source>
</reference>